<organism evidence="1 2">
    <name type="scientific">Polarella glacialis</name>
    <name type="common">Dinoflagellate</name>
    <dbReference type="NCBI Taxonomy" id="89957"/>
    <lineage>
        <taxon>Eukaryota</taxon>
        <taxon>Sar</taxon>
        <taxon>Alveolata</taxon>
        <taxon>Dinophyceae</taxon>
        <taxon>Suessiales</taxon>
        <taxon>Suessiaceae</taxon>
        <taxon>Polarella</taxon>
    </lineage>
</organism>
<proteinExistence type="predicted"/>
<evidence type="ECO:0000313" key="1">
    <source>
        <dbReference type="EMBL" id="CAE8726429.1"/>
    </source>
</evidence>
<dbReference type="EMBL" id="CAJNNW010035226">
    <property type="protein sequence ID" value="CAE8726429.1"/>
    <property type="molecule type" value="Genomic_DNA"/>
</dbReference>
<dbReference type="AlphaFoldDB" id="A0A813LFZ3"/>
<feature type="non-terminal residue" evidence="1">
    <location>
        <position position="1"/>
    </location>
</feature>
<dbReference type="Proteomes" id="UP000626109">
    <property type="component" value="Unassembled WGS sequence"/>
</dbReference>
<protein>
    <submittedName>
        <fullName evidence="1">Uncharacterized protein</fullName>
    </submittedName>
</protein>
<sequence length="147" mass="15514">AQALADAARLVRLVERGLSERGADVAALQPREPAAVLAATAAASASGTGRDVAVSCALQCLWAEVIMADNLLWRRVLSAPECTERDELIASTGYCRMLAWRSPGMKVPVAGAPGSRLFPRSAALEELCGARPELQHLAPALRLGEIQ</sequence>
<reference evidence="1" key="1">
    <citation type="submission" date="2021-02" db="EMBL/GenBank/DDBJ databases">
        <authorList>
            <person name="Dougan E. K."/>
            <person name="Rhodes N."/>
            <person name="Thang M."/>
            <person name="Chan C."/>
        </authorList>
    </citation>
    <scope>NUCLEOTIDE SEQUENCE</scope>
</reference>
<name>A0A813LFZ3_POLGL</name>
<feature type="non-terminal residue" evidence="1">
    <location>
        <position position="147"/>
    </location>
</feature>
<comment type="caution">
    <text evidence="1">The sequence shown here is derived from an EMBL/GenBank/DDBJ whole genome shotgun (WGS) entry which is preliminary data.</text>
</comment>
<gene>
    <name evidence="1" type="ORF">PGLA2088_LOCUS44474</name>
</gene>
<accession>A0A813LFZ3</accession>
<evidence type="ECO:0000313" key="2">
    <source>
        <dbReference type="Proteomes" id="UP000626109"/>
    </source>
</evidence>